<protein>
    <submittedName>
        <fullName evidence="1">TIGR01459 family HAD-type hydrolase</fullName>
    </submittedName>
</protein>
<dbReference type="InterPro" id="IPR006356">
    <property type="entry name" value="HAD-SF_hydro_IIA_hyp3"/>
</dbReference>
<sequence length="285" mass="29750">MQNPPFAVPRRIGELSEAAGSYDAIFCDIWGVVHNGLAKHAAAERALAAARAGGAKVVLITNAPRQADGVIAQLDSFGLSRDAYDAIVTSGDVTRALIGRAEGPVFHVGPSRDVDLFDGLDVELTKDPARARAVVATGLFDDETETPEDYRDLIAAFRQNDLPMICANPDIVVHRGEKLVYCAGAVARAYEEAGGTVSMAGKPYPPIYAEAHRLAGTTEKSRILAIGDGLATDIRGANDAGLDVLLITGGIHGQDFGDRPEDPAAVGGVLADKGLSANCFMAALG</sequence>
<reference evidence="1" key="1">
    <citation type="submission" date="2022-12" db="EMBL/GenBank/DDBJ databases">
        <title>Jiella pelagia sp. nov., isolated from phosphonate enriched culture of Northwest Pacific surface seawater.</title>
        <authorList>
            <person name="Shin D.Y."/>
            <person name="Hwang C.Y."/>
        </authorList>
    </citation>
    <scope>NUCLEOTIDE SEQUENCE</scope>
    <source>
        <strain evidence="1">HL-NP1</strain>
    </source>
</reference>
<dbReference type="NCBIfam" id="TIGR01460">
    <property type="entry name" value="HAD-SF-IIA"/>
    <property type="match status" value="1"/>
</dbReference>
<dbReference type="Pfam" id="PF13344">
    <property type="entry name" value="Hydrolase_6"/>
    <property type="match status" value="1"/>
</dbReference>
<dbReference type="InterPro" id="IPR006357">
    <property type="entry name" value="HAD-SF_hydro_IIA"/>
</dbReference>
<gene>
    <name evidence="1" type="ORF">OH818_09540</name>
</gene>
<dbReference type="InterPro" id="IPR023214">
    <property type="entry name" value="HAD_sf"/>
</dbReference>
<proteinExistence type="predicted"/>
<dbReference type="Proteomes" id="UP001164020">
    <property type="component" value="Chromosome"/>
</dbReference>
<dbReference type="SUPFAM" id="SSF56784">
    <property type="entry name" value="HAD-like"/>
    <property type="match status" value="1"/>
</dbReference>
<organism evidence="1 2">
    <name type="scientific">Jiella pelagia</name>
    <dbReference type="NCBI Taxonomy" id="2986949"/>
    <lineage>
        <taxon>Bacteria</taxon>
        <taxon>Pseudomonadati</taxon>
        <taxon>Pseudomonadota</taxon>
        <taxon>Alphaproteobacteria</taxon>
        <taxon>Hyphomicrobiales</taxon>
        <taxon>Aurantimonadaceae</taxon>
        <taxon>Jiella</taxon>
    </lineage>
</organism>
<dbReference type="GO" id="GO:0016787">
    <property type="term" value="F:hydrolase activity"/>
    <property type="evidence" value="ECO:0007669"/>
    <property type="project" value="UniProtKB-KW"/>
</dbReference>
<name>A0ABY7C636_9HYPH</name>
<keyword evidence="2" id="KW-1185">Reference proteome</keyword>
<evidence type="ECO:0000313" key="1">
    <source>
        <dbReference type="EMBL" id="WAP70300.1"/>
    </source>
</evidence>
<dbReference type="EMBL" id="CP114029">
    <property type="protein sequence ID" value="WAP70300.1"/>
    <property type="molecule type" value="Genomic_DNA"/>
</dbReference>
<dbReference type="Gene3D" id="3.40.50.1000">
    <property type="entry name" value="HAD superfamily/HAD-like"/>
    <property type="match status" value="2"/>
</dbReference>
<dbReference type="PANTHER" id="PTHR19288:SF90">
    <property type="entry name" value="OS08G0542600 PROTEIN"/>
    <property type="match status" value="1"/>
</dbReference>
<dbReference type="RefSeq" id="WP_268882770.1">
    <property type="nucleotide sequence ID" value="NZ_CP114029.1"/>
</dbReference>
<dbReference type="InterPro" id="IPR036412">
    <property type="entry name" value="HAD-like_sf"/>
</dbReference>
<dbReference type="NCBIfam" id="TIGR01459">
    <property type="entry name" value="HAD-SF-IIA-hyp4"/>
    <property type="match status" value="1"/>
</dbReference>
<dbReference type="CDD" id="cd07525">
    <property type="entry name" value="HAD_like"/>
    <property type="match status" value="1"/>
</dbReference>
<dbReference type="Pfam" id="PF13242">
    <property type="entry name" value="Hydrolase_like"/>
    <property type="match status" value="1"/>
</dbReference>
<dbReference type="PANTHER" id="PTHR19288">
    <property type="entry name" value="4-NITROPHENYLPHOSPHATASE-RELATED"/>
    <property type="match status" value="1"/>
</dbReference>
<keyword evidence="1" id="KW-0378">Hydrolase</keyword>
<evidence type="ECO:0000313" key="2">
    <source>
        <dbReference type="Proteomes" id="UP001164020"/>
    </source>
</evidence>
<accession>A0ABY7C636</accession>